<evidence type="ECO:0000313" key="1">
    <source>
        <dbReference type="EMBL" id="OGE64400.1"/>
    </source>
</evidence>
<dbReference type="PANTHER" id="PTHR40036:SF1">
    <property type="entry name" value="MACROCIN O-METHYLTRANSFERASE"/>
    <property type="match status" value="1"/>
</dbReference>
<dbReference type="Pfam" id="PF05711">
    <property type="entry name" value="TylF"/>
    <property type="match status" value="1"/>
</dbReference>
<organism evidence="1 2">
    <name type="scientific">Candidatus Daviesbacteria bacterium RIFCSPLOWO2_02_FULL_36_7</name>
    <dbReference type="NCBI Taxonomy" id="1797792"/>
    <lineage>
        <taxon>Bacteria</taxon>
        <taxon>Candidatus Daviesiibacteriota</taxon>
    </lineage>
</organism>
<sequence length="207" mass="23918">MHGHAIFYHALHRQSAFKLVRKVKKERQTLVMVNEGYQLYSAVKDVEKIRGDIAEVGVYKGGTAKIISKAKGKKHLHLFDTFEGLPDPTKKDSRRIFRRGMMLVSFEDVKKYLHNETNIHFYKGIFPASAKGLEQYKFSFVHLDVDLYESTLSCLRWFYPRMNKGGVLISHDYSSLQGVHKAFIEFFKDKPEPFIELAGSQCLVVKL</sequence>
<evidence type="ECO:0008006" key="3">
    <source>
        <dbReference type="Google" id="ProtNLM"/>
    </source>
</evidence>
<evidence type="ECO:0000313" key="2">
    <source>
        <dbReference type="Proteomes" id="UP000178859"/>
    </source>
</evidence>
<dbReference type="Proteomes" id="UP000178859">
    <property type="component" value="Unassembled WGS sequence"/>
</dbReference>
<dbReference type="InterPro" id="IPR008884">
    <property type="entry name" value="TylF_MeTrfase"/>
</dbReference>
<gene>
    <name evidence="1" type="ORF">A3I48_03995</name>
</gene>
<dbReference type="AlphaFoldDB" id="A0A1F5MGH8"/>
<protein>
    <recommendedName>
        <fullName evidence="3">Macrocin-O-methyltransferase</fullName>
    </recommendedName>
</protein>
<name>A0A1F5MGH8_9BACT</name>
<dbReference type="InterPro" id="IPR029063">
    <property type="entry name" value="SAM-dependent_MTases_sf"/>
</dbReference>
<proteinExistence type="predicted"/>
<dbReference type="EMBL" id="MFDT01000065">
    <property type="protein sequence ID" value="OGE64400.1"/>
    <property type="molecule type" value="Genomic_DNA"/>
</dbReference>
<dbReference type="SUPFAM" id="SSF53335">
    <property type="entry name" value="S-adenosyl-L-methionine-dependent methyltransferases"/>
    <property type="match status" value="1"/>
</dbReference>
<dbReference type="Gene3D" id="3.40.50.150">
    <property type="entry name" value="Vaccinia Virus protein VP39"/>
    <property type="match status" value="1"/>
</dbReference>
<reference evidence="1 2" key="1">
    <citation type="journal article" date="2016" name="Nat. Commun.">
        <title>Thousands of microbial genomes shed light on interconnected biogeochemical processes in an aquifer system.</title>
        <authorList>
            <person name="Anantharaman K."/>
            <person name="Brown C.T."/>
            <person name="Hug L.A."/>
            <person name="Sharon I."/>
            <person name="Castelle C.J."/>
            <person name="Probst A.J."/>
            <person name="Thomas B.C."/>
            <person name="Singh A."/>
            <person name="Wilkins M.J."/>
            <person name="Karaoz U."/>
            <person name="Brodie E.L."/>
            <person name="Williams K.H."/>
            <person name="Hubbard S.S."/>
            <person name="Banfield J.F."/>
        </authorList>
    </citation>
    <scope>NUCLEOTIDE SEQUENCE [LARGE SCALE GENOMIC DNA]</scope>
</reference>
<dbReference type="PANTHER" id="PTHR40036">
    <property type="entry name" value="MACROCIN O-METHYLTRANSFERASE"/>
    <property type="match status" value="1"/>
</dbReference>
<accession>A0A1F5MGH8</accession>
<comment type="caution">
    <text evidence="1">The sequence shown here is derived from an EMBL/GenBank/DDBJ whole genome shotgun (WGS) entry which is preliminary data.</text>
</comment>